<evidence type="ECO:0000256" key="1">
    <source>
        <dbReference type="SAM" id="Phobius"/>
    </source>
</evidence>
<feature type="transmembrane region" description="Helical" evidence="1">
    <location>
        <begin position="1068"/>
        <end position="1086"/>
    </location>
</feature>
<feature type="transmembrane region" description="Helical" evidence="1">
    <location>
        <begin position="7"/>
        <end position="24"/>
    </location>
</feature>
<comment type="caution">
    <text evidence="2">The sequence shown here is derived from an EMBL/GenBank/DDBJ whole genome shotgun (WGS) entry which is preliminary data.</text>
</comment>
<feature type="transmembrane region" description="Helical" evidence="1">
    <location>
        <begin position="559"/>
        <end position="579"/>
    </location>
</feature>
<keyword evidence="1" id="KW-1133">Transmembrane helix</keyword>
<dbReference type="SUPFAM" id="SSF56601">
    <property type="entry name" value="beta-lactamase/transpeptidase-like"/>
    <property type="match status" value="1"/>
</dbReference>
<accession>A0A3E4L3A5</accession>
<proteinExistence type="predicted"/>
<evidence type="ECO:0000313" key="2">
    <source>
        <dbReference type="EMBL" id="RHL95231.1"/>
    </source>
</evidence>
<feature type="transmembrane region" description="Helical" evidence="1">
    <location>
        <begin position="802"/>
        <end position="821"/>
    </location>
</feature>
<evidence type="ECO:0000313" key="3">
    <source>
        <dbReference type="Proteomes" id="UP000285013"/>
    </source>
</evidence>
<protein>
    <submittedName>
        <fullName evidence="2">Uncharacterized protein</fullName>
    </submittedName>
</protein>
<feature type="transmembrane region" description="Helical" evidence="1">
    <location>
        <begin position="978"/>
        <end position="998"/>
    </location>
</feature>
<organism evidence="2 3">
    <name type="scientific">Bacteroides intestinalis</name>
    <dbReference type="NCBI Taxonomy" id="329854"/>
    <lineage>
        <taxon>Bacteria</taxon>
        <taxon>Pseudomonadati</taxon>
        <taxon>Bacteroidota</taxon>
        <taxon>Bacteroidia</taxon>
        <taxon>Bacteroidales</taxon>
        <taxon>Bacteroidaceae</taxon>
        <taxon>Bacteroides</taxon>
    </lineage>
</organism>
<feature type="transmembrane region" description="Helical" evidence="1">
    <location>
        <begin position="776"/>
        <end position="796"/>
    </location>
</feature>
<feature type="transmembrane region" description="Helical" evidence="1">
    <location>
        <begin position="633"/>
        <end position="651"/>
    </location>
</feature>
<feature type="transmembrane region" description="Helical" evidence="1">
    <location>
        <begin position="68"/>
        <end position="87"/>
    </location>
</feature>
<feature type="transmembrane region" description="Helical" evidence="1">
    <location>
        <begin position="948"/>
        <end position="966"/>
    </location>
</feature>
<dbReference type="Gene3D" id="3.40.710.10">
    <property type="entry name" value="DD-peptidase/beta-lactamase superfamily"/>
    <property type="match status" value="1"/>
</dbReference>
<feature type="transmembrane region" description="Helical" evidence="1">
    <location>
        <begin position="833"/>
        <end position="854"/>
    </location>
</feature>
<dbReference type="EMBL" id="QRPE01000003">
    <property type="protein sequence ID" value="RHL95231.1"/>
    <property type="molecule type" value="Genomic_DNA"/>
</dbReference>
<keyword evidence="1" id="KW-0472">Membrane</keyword>
<feature type="transmembrane region" description="Helical" evidence="1">
    <location>
        <begin position="478"/>
        <end position="500"/>
    </location>
</feature>
<sequence>MNLQIMNTLRSFAFLCIIIALIIWGHPGSFIFLFAVVIVSLTTFLLNKRNHPYGLLEKFGIDIRFQSAVFLIIITIFSFWTASRYFYADDQIYKNVDHHALGLNGFQINDSQVMLVTNDSTALFDEEITPGKLNLCFQSDSCSTLQYKGFSRPIYVSTPGTQEYYLGNANNMPSFHSQFSLISNAEHQKLSMRIEYNEKNVWDLICSVLPFKGTEKKKKEILYIFTLSEIDGNEEAIIDTSLVDKDLQRGYALRDMIPVKIAQGLRFSVDGITLVREHYIRSESPKDCRSQPFYLGLYTQVYQNDNSLDFENDNNKKYRLADYQETEGSIQLSPSSYFYVDAFGKYVTPRMKVLPHSKQIHFSLPYYKPLKSDEPCGKDMTFYITSDKNHIVDLKLSNNYLFDILHKQSNINHIGGSLSYNSGYTEDSLVVRWSNRFIPSETEKGVYLLKADNEKSGVSWMFKVTNFRETTPFQPEVYFIYLFIICTLACFSLLITPYNIQHGKISHRHNTPYAELSLWTIIIVLFTVRFFFNWRVSVFPPLEGVSSFEWNNIINYKPWWWAIPCFQLVIIVYKIGYYLKNYTQSRLSRGINKACQKLYPRKLTLQQLILICWVICLSSAFIGHFFFGGYIRYFLIALPLLLFFIIEYLIAELYKKSYNGELPRHSFANYNLTLWHFFNYLIFLGPVLLFDSGYAIMFIFFVLLRTIFLFRDYQWACIEANEVPIYGNFYRKLLEKQVILEERIKELSDSGDTNEKDRLQKTLKDIKRQRLVKFNIIYIIIGVVFVLACILAPHILTMTYLGAILFTVLITGIIYFWVNACCKVQNLKFNRNWRIGVIAFTIVISGLGCYKIFIDDSSMLHMRYRSMVLVKDWNSIMQEESMDNENKINRFLQASENKWIIDYFLDNANDLSESRFKMLPHSKLGALWGAQMTDLTLIRFGIAEHSELFFWGIMALFFLLFFFTYTNPIQKKKTINRNIAVSIILLLCIQCIFIWMSVTNQFIFFGQDFPMISIQSNFSLVYIMLLVGMVIASIFPESQDMKPEKADAKYNEGQVRFNMFSARIGKHYTIFLIILVGVLAIARFRLVKSDSTYNIDLSMNEPTLELVNEWLNEYQISQDESYNKKYANSIVKGGGKSPACISFFKAFESNITKVADLEEIQDVANQTGIGTSIQEVLSTINTDAIDSLNICITQDMPTNTGTVYLLKNDRLNNHIAQYKRIWRSSNIKMETYLQDNATYLRMSYNSQKNPLSDVEKNELEFINRLFLMYQQRSGASRISPMAKEYARNLIRDGDVSTFFYDFDKAYKLRDRLDNDSINRKYALTKFGKGLIYAFLNSYCKNNVYSNIIFMRTNRNTGMLELALHRNYYMHDNPIDSRNYWKGDLTAASAYHNETVFLDSKKQVEVCKADFGEIDIPIEGGKLWQIPTTWTPQSQQTPIVILTATPGRKMQLTSYYQNNYDVYEGDGNYSVMRVLPGDKLGNHQLLFETKEYVAKNIWLNGHHTFIYPQKYGFYWAKPYSDFVSKVYTRKQKQTAQDTPEQKLKIESYQTTLDMRLSQELYAIMDNLKKEADMSVIVANADGHIKAMVDFKDNPQLRLDPNDEISYSQWAEKLNMLALGGEERDLFGNLNLFPLRFGPGSSLKPMTFAAVTSGYNIGWEGFRLVGMEAPHNNATHYAGKTLGMKTGWRSLPSDEPGPGEAFNIEKYIYRSSNFFNSVMVYIGSFDASRFNKEFCQVGRADGADNTLFTVAHNIKKESFPVVEVNHRRSKFNQILEPTKEKNPLIAQQFEQNFTMPARSLFASSKNSNILSYRKSATNGLDADLRRYAQDYEISLVQNESWTAPEPSFIDFELRKNPTEVNYASAIRGVTLGMRRFMDITPLKMAEMFGKLASMNTSFHLTVNPEYHNEVTDFSIDDSWGSEDKYTSFLGNNLFKGMASVIDYGTATYLKGIKKQLHDENRNVFMYAKTGTINDSSINEETGLLAVIISDTDLQTANKEQRRTAKFYVIYMFMDNIKGNGKAKQDLQKGCVQAVVNSKHFKNYITGNGKKKN</sequence>
<reference evidence="2 3" key="1">
    <citation type="submission" date="2018-08" db="EMBL/GenBank/DDBJ databases">
        <title>A genome reference for cultivated species of the human gut microbiota.</title>
        <authorList>
            <person name="Zou Y."/>
            <person name="Xue W."/>
            <person name="Luo G."/>
        </authorList>
    </citation>
    <scope>NUCLEOTIDE SEQUENCE [LARGE SCALE GENOMIC DNA]</scope>
    <source>
        <strain evidence="2 3">AF36-16BH</strain>
    </source>
</reference>
<keyword evidence="1" id="KW-0812">Transmembrane</keyword>
<dbReference type="InterPro" id="IPR012338">
    <property type="entry name" value="Beta-lactam/transpept-like"/>
</dbReference>
<gene>
    <name evidence="2" type="ORF">DWZ95_05310</name>
</gene>
<name>A0A3E4L3A5_9BACE</name>
<feature type="transmembrane region" description="Helical" evidence="1">
    <location>
        <begin position="512"/>
        <end position="532"/>
    </location>
</feature>
<feature type="transmembrane region" description="Helical" evidence="1">
    <location>
        <begin position="608"/>
        <end position="627"/>
    </location>
</feature>
<dbReference type="Proteomes" id="UP000285013">
    <property type="component" value="Unassembled WGS sequence"/>
</dbReference>
<feature type="transmembrane region" description="Helical" evidence="1">
    <location>
        <begin position="1018"/>
        <end position="1035"/>
    </location>
</feature>